<dbReference type="Pfam" id="PF13087">
    <property type="entry name" value="AAA_12"/>
    <property type="match status" value="1"/>
</dbReference>
<dbReference type="SMART" id="SM00382">
    <property type="entry name" value="AAA"/>
    <property type="match status" value="1"/>
</dbReference>
<evidence type="ECO:0000313" key="14">
    <source>
        <dbReference type="EMBL" id="KMZ76460.1"/>
    </source>
</evidence>
<keyword evidence="7" id="KW-0378">Hydrolase</keyword>
<dbReference type="Pfam" id="PF21138">
    <property type="entry name" value="SMUBP-2_HCS1_1B"/>
    <property type="match status" value="1"/>
</dbReference>
<dbReference type="Gene3D" id="3.40.50.300">
    <property type="entry name" value="P-loop containing nucleotide triphosphate hydrolases"/>
    <property type="match status" value="2"/>
</dbReference>
<evidence type="ECO:0000256" key="8">
    <source>
        <dbReference type="ARBA" id="ARBA00022806"/>
    </source>
</evidence>
<keyword evidence="10" id="KW-0539">Nucleus</keyword>
<evidence type="ECO:0000256" key="6">
    <source>
        <dbReference type="ARBA" id="ARBA00022741"/>
    </source>
</evidence>
<dbReference type="InterPro" id="IPR048761">
    <property type="entry name" value="SMUBP-2_HCS1_1B"/>
</dbReference>
<dbReference type="FunFam" id="3.40.50.300:FF:000326">
    <property type="entry name" value="P-loop containing nucleoside triphosphate hydrolase"/>
    <property type="match status" value="1"/>
</dbReference>
<dbReference type="OrthoDB" id="6513042at2759"/>
<evidence type="ECO:0000259" key="13">
    <source>
        <dbReference type="SMART" id="SM00487"/>
    </source>
</evidence>
<dbReference type="InterPro" id="IPR050534">
    <property type="entry name" value="Coronavir_polyprotein_1ab"/>
</dbReference>
<comment type="catalytic activity">
    <reaction evidence="11">
        <text>ATP + H2O = ADP + phosphate + H(+)</text>
        <dbReference type="Rhea" id="RHEA:13065"/>
        <dbReference type="ChEBI" id="CHEBI:15377"/>
        <dbReference type="ChEBI" id="CHEBI:15378"/>
        <dbReference type="ChEBI" id="CHEBI:30616"/>
        <dbReference type="ChEBI" id="CHEBI:43474"/>
        <dbReference type="ChEBI" id="CHEBI:456216"/>
        <dbReference type="EC" id="3.6.4.12"/>
    </reaction>
    <physiologicalReaction direction="left-to-right" evidence="11">
        <dbReference type="Rhea" id="RHEA:13066"/>
    </physiologicalReaction>
</comment>
<dbReference type="GO" id="GO:0043139">
    <property type="term" value="F:5'-3' DNA helicase activity"/>
    <property type="evidence" value="ECO:0000318"/>
    <property type="project" value="GO_Central"/>
</dbReference>
<dbReference type="CDD" id="cd18808">
    <property type="entry name" value="SF1_C_Upf1"/>
    <property type="match status" value="1"/>
</dbReference>
<sequence length="643" mass="71173">MEKKTVAPTMSLDQFVTLMDPLIDMEKEAEISASVTSSSSRSMDVAQRRGSVILNLKFVDAQTGLMGKALLEFQSTKGDVLPAHKFGTHDVVVLKPNKADSSSNPLGQGVVYRLKDSSITVAFDDIPEDGLNSSLRLEKIANEITYRRMKDALAQLSIGMLRGPASELIQVLFGEKPPVIVKKAMPFSLFNKNLDHSQKDAIAKALQSKDVFLLHGPPGTGKTTTVVEIILQEVKRGSKILACAASNIAVDNIVERLVQFRVKLVRLGHPARLLPQVLSSALDSQVLRGDNSALANDIRKEMKALNGKLLKVKDNNTKKDIRKELRILVKEEKKRQQLAVTDVMKNSDVVLTTLTGAFSRNLDANTFDLVIIDEAAQALEISCWLALLKGSRCILAGDHLQLPPTIQSAEAEKKGLGMTLFERLAGMYGEETMSMLTVQYRMHELIMNWSSNELYDNKIQAHSSVSGHTLYDLENVTKTSSTEPTLLLIDTAGCDMEEKKDEEGSTMNEGEVSVAIAHAKRLVESGVNPANIGIITPYAAQVVLMKMQRSNEVKLKEMEISTVDGFQGREKEVIIISMVRSNLKKEVGFLSDKRRMNVAVTRARRQCCLVCDTETVSCNNFLKRLVEYFEEHGEYLSASEFQQ</sequence>
<dbReference type="InterPro" id="IPR003593">
    <property type="entry name" value="AAA+_ATPase"/>
</dbReference>
<keyword evidence="15" id="KW-1185">Reference proteome</keyword>
<dbReference type="PANTHER" id="PTHR43788:SF8">
    <property type="entry name" value="DNA-BINDING PROTEIN SMUBP-2"/>
    <property type="match status" value="1"/>
</dbReference>
<reference evidence="15" key="1">
    <citation type="journal article" date="2016" name="Nature">
        <title>The genome of the seagrass Zostera marina reveals angiosperm adaptation to the sea.</title>
        <authorList>
            <person name="Olsen J.L."/>
            <person name="Rouze P."/>
            <person name="Verhelst B."/>
            <person name="Lin Y.-C."/>
            <person name="Bayer T."/>
            <person name="Collen J."/>
            <person name="Dattolo E."/>
            <person name="De Paoli E."/>
            <person name="Dittami S."/>
            <person name="Maumus F."/>
            <person name="Michel G."/>
            <person name="Kersting A."/>
            <person name="Lauritano C."/>
            <person name="Lohaus R."/>
            <person name="Toepel M."/>
            <person name="Tonon T."/>
            <person name="Vanneste K."/>
            <person name="Amirebrahimi M."/>
            <person name="Brakel J."/>
            <person name="Bostroem C."/>
            <person name="Chovatia M."/>
            <person name="Grimwood J."/>
            <person name="Jenkins J.W."/>
            <person name="Jueterbock A."/>
            <person name="Mraz A."/>
            <person name="Stam W.T."/>
            <person name="Tice H."/>
            <person name="Bornberg-Bauer E."/>
            <person name="Green P.J."/>
            <person name="Pearson G.A."/>
            <person name="Procaccini G."/>
            <person name="Duarte C.M."/>
            <person name="Schmutz J."/>
            <person name="Reusch T.B.H."/>
            <person name="Van de Peer Y."/>
        </authorList>
    </citation>
    <scope>NUCLEOTIDE SEQUENCE [LARGE SCALE GENOMIC DNA]</scope>
    <source>
        <strain evidence="15">cv. Finnish</strain>
    </source>
</reference>
<dbReference type="InterPro" id="IPR047187">
    <property type="entry name" value="SF1_C_Upf1"/>
</dbReference>
<evidence type="ECO:0000256" key="2">
    <source>
        <dbReference type="ARBA" id="ARBA00004496"/>
    </source>
</evidence>
<dbReference type="InterPro" id="IPR041677">
    <property type="entry name" value="DNA2/NAM7_AAA_11"/>
</dbReference>
<gene>
    <name evidence="14" type="ORF">ZOSMA_101G00440</name>
</gene>
<evidence type="ECO:0000259" key="12">
    <source>
        <dbReference type="SMART" id="SM00382"/>
    </source>
</evidence>
<dbReference type="FunFam" id="2.40.30.270:FF:000004">
    <property type="entry name" value="DNA-binding protein SMUBP-2"/>
    <property type="match status" value="1"/>
</dbReference>
<dbReference type="SMART" id="SM00487">
    <property type="entry name" value="DEXDc"/>
    <property type="match status" value="1"/>
</dbReference>
<dbReference type="Proteomes" id="UP000036987">
    <property type="component" value="Unassembled WGS sequence"/>
</dbReference>
<feature type="domain" description="Helicase ATP-binding" evidence="13">
    <location>
        <begin position="190"/>
        <end position="441"/>
    </location>
</feature>
<dbReference type="OMA" id="TIIHGPP"/>
<dbReference type="Pfam" id="PF13086">
    <property type="entry name" value="AAA_11"/>
    <property type="match status" value="1"/>
</dbReference>
<dbReference type="NCBIfam" id="TIGR00376">
    <property type="entry name" value="IGHMBP2 family helicase"/>
    <property type="match status" value="1"/>
</dbReference>
<evidence type="ECO:0000256" key="11">
    <source>
        <dbReference type="ARBA" id="ARBA00048432"/>
    </source>
</evidence>
<evidence type="ECO:0000256" key="4">
    <source>
        <dbReference type="ARBA" id="ARBA00012551"/>
    </source>
</evidence>
<protein>
    <recommendedName>
        <fullName evidence="4">DNA helicase</fullName>
        <ecNumber evidence="4">3.6.4.12</ecNumber>
    </recommendedName>
</protein>
<dbReference type="SUPFAM" id="SSF52540">
    <property type="entry name" value="P-loop containing nucleoside triphosphate hydrolases"/>
    <property type="match status" value="1"/>
</dbReference>
<dbReference type="InterPro" id="IPR004483">
    <property type="entry name" value="SMUBP-2/Hcs1-like"/>
</dbReference>
<dbReference type="InterPro" id="IPR027417">
    <property type="entry name" value="P-loop_NTPase"/>
</dbReference>
<dbReference type="Gene3D" id="2.40.30.270">
    <property type="match status" value="1"/>
</dbReference>
<name>A0A0K9Q6G0_ZOSMR</name>
<keyword evidence="9" id="KW-0067">ATP-binding</keyword>
<evidence type="ECO:0000256" key="5">
    <source>
        <dbReference type="ARBA" id="ARBA00022490"/>
    </source>
</evidence>
<comment type="similarity">
    <text evidence="3">Belongs to the DNA2/NAM7 helicase family.</text>
</comment>
<proteinExistence type="inferred from homology"/>
<evidence type="ECO:0000256" key="3">
    <source>
        <dbReference type="ARBA" id="ARBA00007913"/>
    </source>
</evidence>
<dbReference type="InterPro" id="IPR014001">
    <property type="entry name" value="Helicase_ATP-bd"/>
</dbReference>
<evidence type="ECO:0000256" key="10">
    <source>
        <dbReference type="ARBA" id="ARBA00023242"/>
    </source>
</evidence>
<dbReference type="GO" id="GO:0005737">
    <property type="term" value="C:cytoplasm"/>
    <property type="evidence" value="ECO:0007669"/>
    <property type="project" value="UniProtKB-SubCell"/>
</dbReference>
<keyword evidence="8 14" id="KW-0347">Helicase</keyword>
<dbReference type="EC" id="3.6.4.12" evidence="4"/>
<keyword evidence="6" id="KW-0547">Nucleotide-binding</keyword>
<dbReference type="GO" id="GO:0005524">
    <property type="term" value="F:ATP binding"/>
    <property type="evidence" value="ECO:0007669"/>
    <property type="project" value="UniProtKB-KW"/>
</dbReference>
<dbReference type="STRING" id="29655.A0A0K9Q6G0"/>
<dbReference type="InterPro" id="IPR041679">
    <property type="entry name" value="DNA2/NAM7-like_C"/>
</dbReference>
<evidence type="ECO:0000313" key="15">
    <source>
        <dbReference type="Proteomes" id="UP000036987"/>
    </source>
</evidence>
<evidence type="ECO:0000256" key="1">
    <source>
        <dbReference type="ARBA" id="ARBA00004123"/>
    </source>
</evidence>
<feature type="domain" description="AAA+ ATPase" evidence="12">
    <location>
        <begin position="208"/>
        <end position="422"/>
    </location>
</feature>
<dbReference type="GO" id="GO:0005634">
    <property type="term" value="C:nucleus"/>
    <property type="evidence" value="ECO:0007669"/>
    <property type="project" value="UniProtKB-SubCell"/>
</dbReference>
<accession>A0A0K9Q6G0</accession>
<dbReference type="EMBL" id="LFYR01000025">
    <property type="protein sequence ID" value="KMZ76460.1"/>
    <property type="molecule type" value="Genomic_DNA"/>
</dbReference>
<comment type="caution">
    <text evidence="14">The sequence shown here is derived from an EMBL/GenBank/DDBJ whole genome shotgun (WGS) entry which is preliminary data.</text>
</comment>
<evidence type="ECO:0000256" key="9">
    <source>
        <dbReference type="ARBA" id="ARBA00022840"/>
    </source>
</evidence>
<dbReference type="GO" id="GO:0005694">
    <property type="term" value="C:chromosome"/>
    <property type="evidence" value="ECO:0007669"/>
    <property type="project" value="UniProtKB-ARBA"/>
</dbReference>
<comment type="subcellular location">
    <subcellularLocation>
        <location evidence="2">Cytoplasm</location>
    </subcellularLocation>
    <subcellularLocation>
        <location evidence="1">Nucleus</location>
    </subcellularLocation>
</comment>
<dbReference type="GO" id="GO:0003677">
    <property type="term" value="F:DNA binding"/>
    <property type="evidence" value="ECO:0007669"/>
    <property type="project" value="InterPro"/>
</dbReference>
<dbReference type="GO" id="GO:0016787">
    <property type="term" value="F:hydrolase activity"/>
    <property type="evidence" value="ECO:0007669"/>
    <property type="project" value="UniProtKB-KW"/>
</dbReference>
<organism evidence="14 15">
    <name type="scientific">Zostera marina</name>
    <name type="common">Eelgrass</name>
    <dbReference type="NCBI Taxonomy" id="29655"/>
    <lineage>
        <taxon>Eukaryota</taxon>
        <taxon>Viridiplantae</taxon>
        <taxon>Streptophyta</taxon>
        <taxon>Embryophyta</taxon>
        <taxon>Tracheophyta</taxon>
        <taxon>Spermatophyta</taxon>
        <taxon>Magnoliopsida</taxon>
        <taxon>Liliopsida</taxon>
        <taxon>Zosteraceae</taxon>
        <taxon>Zostera</taxon>
    </lineage>
</organism>
<keyword evidence="5" id="KW-0963">Cytoplasm</keyword>
<dbReference type="AlphaFoldDB" id="A0A0K9Q6G0"/>
<evidence type="ECO:0000256" key="7">
    <source>
        <dbReference type="ARBA" id="ARBA00022801"/>
    </source>
</evidence>
<dbReference type="CDD" id="cd18044">
    <property type="entry name" value="DEXXQc_SMUBP2"/>
    <property type="match status" value="1"/>
</dbReference>
<dbReference type="GO" id="GO:0003723">
    <property type="term" value="F:RNA binding"/>
    <property type="evidence" value="ECO:0007669"/>
    <property type="project" value="InterPro"/>
</dbReference>
<dbReference type="PANTHER" id="PTHR43788">
    <property type="entry name" value="DNA2/NAM7 HELICASE FAMILY MEMBER"/>
    <property type="match status" value="1"/>
</dbReference>